<proteinExistence type="predicted"/>
<reference evidence="2" key="1">
    <citation type="journal article" date="2015" name="Proc. Natl. Acad. Sci. U.S.A.">
        <title>Genome sequencing of adzuki bean (Vigna angularis) provides insight into high starch and low fat accumulation and domestication.</title>
        <authorList>
            <person name="Yang K."/>
            <person name="Tian Z."/>
            <person name="Chen C."/>
            <person name="Luo L."/>
            <person name="Zhao B."/>
            <person name="Wang Z."/>
            <person name="Yu L."/>
            <person name="Li Y."/>
            <person name="Sun Y."/>
            <person name="Li W."/>
            <person name="Chen Y."/>
            <person name="Li Y."/>
            <person name="Zhang Y."/>
            <person name="Ai D."/>
            <person name="Zhao J."/>
            <person name="Shang C."/>
            <person name="Ma Y."/>
            <person name="Wu B."/>
            <person name="Wang M."/>
            <person name="Gao L."/>
            <person name="Sun D."/>
            <person name="Zhang P."/>
            <person name="Guo F."/>
            <person name="Wang W."/>
            <person name="Li Y."/>
            <person name="Wang J."/>
            <person name="Varshney R.K."/>
            <person name="Wang J."/>
            <person name="Ling H.Q."/>
            <person name="Wan P."/>
        </authorList>
    </citation>
    <scope>NUCLEOTIDE SEQUENCE</scope>
    <source>
        <strain evidence="2">cv. Jingnong 6</strain>
    </source>
</reference>
<evidence type="ECO:0000313" key="2">
    <source>
        <dbReference type="Proteomes" id="UP000053144"/>
    </source>
</evidence>
<gene>
    <name evidence="1" type="ORF">LR48_Vigan10g074300</name>
</gene>
<name>A0A0L9VIG5_PHAAN</name>
<dbReference type="Gramene" id="KOM54851">
    <property type="protein sequence ID" value="KOM54851"/>
    <property type="gene ID" value="LR48_Vigan10g074300"/>
</dbReference>
<dbReference type="Proteomes" id="UP000053144">
    <property type="component" value="Chromosome 10"/>
</dbReference>
<sequence>MEEPLDESINRLSFPLKKKSTTTLLLCSNTHKLLRIVCSCSTKETLSVELVKYCYGDRGITGSSLVCLRKCAEEEVMLREVFGGSVSSFVKILRRCCFLACGIKGGVF</sequence>
<organism evidence="1 2">
    <name type="scientific">Phaseolus angularis</name>
    <name type="common">Azuki bean</name>
    <name type="synonym">Vigna angularis</name>
    <dbReference type="NCBI Taxonomy" id="3914"/>
    <lineage>
        <taxon>Eukaryota</taxon>
        <taxon>Viridiplantae</taxon>
        <taxon>Streptophyta</taxon>
        <taxon>Embryophyta</taxon>
        <taxon>Tracheophyta</taxon>
        <taxon>Spermatophyta</taxon>
        <taxon>Magnoliopsida</taxon>
        <taxon>eudicotyledons</taxon>
        <taxon>Gunneridae</taxon>
        <taxon>Pentapetalae</taxon>
        <taxon>rosids</taxon>
        <taxon>fabids</taxon>
        <taxon>Fabales</taxon>
        <taxon>Fabaceae</taxon>
        <taxon>Papilionoideae</taxon>
        <taxon>50 kb inversion clade</taxon>
        <taxon>NPAAA clade</taxon>
        <taxon>indigoferoid/millettioid clade</taxon>
        <taxon>Phaseoleae</taxon>
        <taxon>Vigna</taxon>
    </lineage>
</organism>
<protein>
    <submittedName>
        <fullName evidence="1">Uncharacterized protein</fullName>
    </submittedName>
</protein>
<dbReference type="EMBL" id="CM003380">
    <property type="protein sequence ID" value="KOM54851.1"/>
    <property type="molecule type" value="Genomic_DNA"/>
</dbReference>
<accession>A0A0L9VIG5</accession>
<evidence type="ECO:0000313" key="1">
    <source>
        <dbReference type="EMBL" id="KOM54851.1"/>
    </source>
</evidence>
<dbReference type="AlphaFoldDB" id="A0A0L9VIG5"/>